<feature type="transmembrane region" description="Helical" evidence="6">
    <location>
        <begin position="26"/>
        <end position="50"/>
    </location>
</feature>
<dbReference type="EMBL" id="CAWUFR010000292">
    <property type="protein sequence ID" value="CAK6975280.1"/>
    <property type="molecule type" value="Genomic_DNA"/>
</dbReference>
<dbReference type="InterPro" id="IPR051517">
    <property type="entry name" value="IFITM_antiviral_protein"/>
</dbReference>
<dbReference type="PANTHER" id="PTHR13999">
    <property type="entry name" value="INTERFERON INDUCIBLE TRANSMEMBRANE PROTEIN"/>
    <property type="match status" value="1"/>
</dbReference>
<protein>
    <submittedName>
        <fullName evidence="7">Dispanin subfamily A member 2b-like</fullName>
    </submittedName>
</protein>
<evidence type="ECO:0000313" key="8">
    <source>
        <dbReference type="Proteomes" id="UP001314229"/>
    </source>
</evidence>
<evidence type="ECO:0000256" key="1">
    <source>
        <dbReference type="ARBA" id="ARBA00004370"/>
    </source>
</evidence>
<dbReference type="Proteomes" id="UP001314229">
    <property type="component" value="Unassembled WGS sequence"/>
</dbReference>
<accession>A0AAV1PVQ5</accession>
<evidence type="ECO:0000256" key="3">
    <source>
        <dbReference type="ARBA" id="ARBA00022692"/>
    </source>
</evidence>
<dbReference type="PANTHER" id="PTHR13999:SF31">
    <property type="entry name" value="IFITM1-RELATED"/>
    <property type="match status" value="1"/>
</dbReference>
<keyword evidence="3 6" id="KW-0812">Transmembrane</keyword>
<keyword evidence="5 6" id="KW-0472">Membrane</keyword>
<keyword evidence="4 6" id="KW-1133">Transmembrane helix</keyword>
<evidence type="ECO:0000256" key="2">
    <source>
        <dbReference type="ARBA" id="ARBA00006843"/>
    </source>
</evidence>
<evidence type="ECO:0000313" key="7">
    <source>
        <dbReference type="EMBL" id="CAK6975280.1"/>
    </source>
</evidence>
<dbReference type="Pfam" id="PF04505">
    <property type="entry name" value="CD225"/>
    <property type="match status" value="1"/>
</dbReference>
<name>A0AAV1PVQ5_SCOSC</name>
<proteinExistence type="inferred from homology"/>
<comment type="similarity">
    <text evidence="2">Belongs to the CD225/Dispanin family.</text>
</comment>
<dbReference type="InterPro" id="IPR007593">
    <property type="entry name" value="CD225/Dispanin_fam"/>
</dbReference>
<evidence type="ECO:0000256" key="6">
    <source>
        <dbReference type="SAM" id="Phobius"/>
    </source>
</evidence>
<keyword evidence="8" id="KW-1185">Reference proteome</keyword>
<evidence type="ECO:0000256" key="5">
    <source>
        <dbReference type="ARBA" id="ARBA00023136"/>
    </source>
</evidence>
<comment type="caution">
    <text evidence="7">The sequence shown here is derived from an EMBL/GenBank/DDBJ whole genome shotgun (WGS) entry which is preliminary data.</text>
</comment>
<feature type="transmembrane region" description="Helical" evidence="6">
    <location>
        <begin position="71"/>
        <end position="96"/>
    </location>
</feature>
<organism evidence="7 8">
    <name type="scientific">Scomber scombrus</name>
    <name type="common">Atlantic mackerel</name>
    <name type="synonym">Scomber vernalis</name>
    <dbReference type="NCBI Taxonomy" id="13677"/>
    <lineage>
        <taxon>Eukaryota</taxon>
        <taxon>Metazoa</taxon>
        <taxon>Chordata</taxon>
        <taxon>Craniata</taxon>
        <taxon>Vertebrata</taxon>
        <taxon>Euteleostomi</taxon>
        <taxon>Actinopterygii</taxon>
        <taxon>Neopterygii</taxon>
        <taxon>Teleostei</taxon>
        <taxon>Neoteleostei</taxon>
        <taxon>Acanthomorphata</taxon>
        <taxon>Pelagiaria</taxon>
        <taxon>Scombriformes</taxon>
        <taxon>Scombridae</taxon>
        <taxon>Scomber</taxon>
    </lineage>
</organism>
<gene>
    <name evidence="7" type="ORF">FSCOSCO3_A036867</name>
</gene>
<dbReference type="AlphaFoldDB" id="A0AAV1PVQ5"/>
<comment type="subcellular location">
    <subcellularLocation>
        <location evidence="1">Membrane</location>
    </subcellularLocation>
</comment>
<sequence>MHSAAYSAQPQHTTVIVHTDTPNDHIVWSLCSLLYSNPCCIGLVAVLYSFKARDRKVFGDMEGARRYASTARCLNIVSTGLICIIIITLIILYVLVWHTAVNLQKNH</sequence>
<reference evidence="7 8" key="1">
    <citation type="submission" date="2024-01" db="EMBL/GenBank/DDBJ databases">
        <authorList>
            <person name="Alioto T."/>
            <person name="Alioto T."/>
            <person name="Gomez Garrido J."/>
        </authorList>
    </citation>
    <scope>NUCLEOTIDE SEQUENCE [LARGE SCALE GENOMIC DNA]</scope>
</reference>
<evidence type="ECO:0000256" key="4">
    <source>
        <dbReference type="ARBA" id="ARBA00022989"/>
    </source>
</evidence>
<dbReference type="GO" id="GO:0005886">
    <property type="term" value="C:plasma membrane"/>
    <property type="evidence" value="ECO:0007669"/>
    <property type="project" value="TreeGrafter"/>
</dbReference>